<name>A0A6G0JFY5_9STRA</name>
<protein>
    <submittedName>
        <fullName evidence="1">Uncharacterized protein</fullName>
    </submittedName>
</protein>
<dbReference type="Proteomes" id="UP000488956">
    <property type="component" value="Unassembled WGS sequence"/>
</dbReference>
<evidence type="ECO:0000313" key="2">
    <source>
        <dbReference type="Proteomes" id="UP000488956"/>
    </source>
</evidence>
<accession>A0A6G0JFY5</accession>
<evidence type="ECO:0000313" key="1">
    <source>
        <dbReference type="EMBL" id="KAE9055563.1"/>
    </source>
</evidence>
<organism evidence="1 2">
    <name type="scientific">Phytophthora fragariae</name>
    <dbReference type="NCBI Taxonomy" id="53985"/>
    <lineage>
        <taxon>Eukaryota</taxon>
        <taxon>Sar</taxon>
        <taxon>Stramenopiles</taxon>
        <taxon>Oomycota</taxon>
        <taxon>Peronosporomycetes</taxon>
        <taxon>Peronosporales</taxon>
        <taxon>Peronosporaceae</taxon>
        <taxon>Phytophthora</taxon>
    </lineage>
</organism>
<dbReference type="AlphaFoldDB" id="A0A6G0JFY5"/>
<dbReference type="EMBL" id="QXFX01008509">
    <property type="protein sequence ID" value="KAE9055563.1"/>
    <property type="molecule type" value="Genomic_DNA"/>
</dbReference>
<comment type="caution">
    <text evidence="1">The sequence shown here is derived from an EMBL/GenBank/DDBJ whole genome shotgun (WGS) entry which is preliminary data.</text>
</comment>
<feature type="non-terminal residue" evidence="1">
    <location>
        <position position="76"/>
    </location>
</feature>
<sequence length="76" mass="8941">MLDEMDEAIVTMFFAIGAFEEHPSRHEEHVKALRLLGLTTSSGQRLFQAIHESQNRRLFRDHFCMDVEAFDELFEL</sequence>
<proteinExistence type="predicted"/>
<reference evidence="1 2" key="1">
    <citation type="submission" date="2018-09" db="EMBL/GenBank/DDBJ databases">
        <title>Genomic investigation of the strawberry pathogen Phytophthora fragariae indicates pathogenicity is determined by transcriptional variation in three key races.</title>
        <authorList>
            <person name="Adams T.M."/>
            <person name="Armitage A.D."/>
            <person name="Sobczyk M.K."/>
            <person name="Bates H.J."/>
            <person name="Dunwell J.M."/>
            <person name="Nellist C.F."/>
            <person name="Harrison R.J."/>
        </authorList>
    </citation>
    <scope>NUCLEOTIDE SEQUENCE [LARGE SCALE GENOMIC DNA]</scope>
    <source>
        <strain evidence="1 2">ONT-3</strain>
    </source>
</reference>
<gene>
    <name evidence="1" type="ORF">PF010_g32105</name>
</gene>